<accession>A0ABS6PTM4</accession>
<dbReference type="InterPro" id="IPR013341">
    <property type="entry name" value="Mandelate_racemase_N_dom"/>
</dbReference>
<dbReference type="Proteomes" id="UP000886900">
    <property type="component" value="Unassembled WGS sequence"/>
</dbReference>
<feature type="domain" description="Mandelate racemase/muconate lactonizing enzyme C-terminal" evidence="2">
    <location>
        <begin position="134"/>
        <end position="222"/>
    </location>
</feature>
<dbReference type="Pfam" id="PF02746">
    <property type="entry name" value="MR_MLE_N"/>
    <property type="match status" value="1"/>
</dbReference>
<dbReference type="InterPro" id="IPR013342">
    <property type="entry name" value="Mandelate_racemase_C"/>
</dbReference>
<dbReference type="SMART" id="SM00922">
    <property type="entry name" value="MR_MLE"/>
    <property type="match status" value="1"/>
</dbReference>
<evidence type="ECO:0000259" key="2">
    <source>
        <dbReference type="SMART" id="SM00922"/>
    </source>
</evidence>
<dbReference type="EMBL" id="JAHSTV010000004">
    <property type="protein sequence ID" value="MBV4463579.1"/>
    <property type="molecule type" value="Genomic_DNA"/>
</dbReference>
<dbReference type="InterPro" id="IPR034593">
    <property type="entry name" value="DgoD-like"/>
</dbReference>
<dbReference type="PANTHER" id="PTHR48080:SF3">
    <property type="entry name" value="ENOLASE SUPERFAMILY MEMBER DDB_G0284701"/>
    <property type="match status" value="1"/>
</dbReference>
<dbReference type="PROSITE" id="PS00909">
    <property type="entry name" value="MR_MLE_2"/>
    <property type="match status" value="1"/>
</dbReference>
<keyword evidence="4" id="KW-1185">Reference proteome</keyword>
<evidence type="ECO:0000313" key="3">
    <source>
        <dbReference type="EMBL" id="MBV4463579.1"/>
    </source>
</evidence>
<dbReference type="Pfam" id="PF13378">
    <property type="entry name" value="MR_MLE_C"/>
    <property type="match status" value="1"/>
</dbReference>
<sequence length="286" mass="32177">MTTLNFTVEERALRNPYSYARSTIAVQEVIVVEVFRHGHVGRGECSPYSSFFERPTQEVIDQIRRVQAHISDSFDRVELMKLLPAGPARCAIDCALWDLEAKVAGRPVYELAARARPLAVSIAYTIGLDSLDVVQKTAELAAHLPILKIKGGLENDAERVQIVRQAAPLARLTIDPNGGWSVGFLKRIIPVLEACNIEMLEQPLQRVMITTLLKFRRRFPFLPMNLFPMTMTSALLRPITTVLTSSWTSVVDSPRATTWSIKPDKKVSKSWWAAWVALHSRRRLGC</sequence>
<gene>
    <name evidence="3" type="ORF">KVG95_09535</name>
</gene>
<organism evidence="3 4">
    <name type="scientific">Pseudomonas farris</name>
    <dbReference type="NCBI Taxonomy" id="2841207"/>
    <lineage>
        <taxon>Bacteria</taxon>
        <taxon>Pseudomonadati</taxon>
        <taxon>Pseudomonadota</taxon>
        <taxon>Gammaproteobacteria</taxon>
        <taxon>Pseudomonadales</taxon>
        <taxon>Pseudomonadaceae</taxon>
        <taxon>Pseudomonas</taxon>
    </lineage>
</organism>
<proteinExistence type="predicted"/>
<reference evidence="3" key="1">
    <citation type="submission" date="2021-06" db="EMBL/GenBank/DDBJ databases">
        <title>Updating the genus Pseudomonas: Description of 43 new species and partition of the Pseudomonas putida group.</title>
        <authorList>
            <person name="Girard L."/>
            <person name="Lood C."/>
            <person name="Vandamme P."/>
            <person name="Rokni-Zadeh H."/>
            <person name="Van Noort V."/>
            <person name="Hofte M."/>
            <person name="Lavigne R."/>
            <person name="De Mot R."/>
        </authorList>
    </citation>
    <scope>NUCLEOTIDE SEQUENCE</scope>
    <source>
        <strain evidence="3">SWRI79</strain>
    </source>
</reference>
<keyword evidence="1" id="KW-0479">Metal-binding</keyword>
<evidence type="ECO:0000313" key="4">
    <source>
        <dbReference type="Proteomes" id="UP000886900"/>
    </source>
</evidence>
<name>A0ABS6PTM4_9PSED</name>
<dbReference type="InterPro" id="IPR018110">
    <property type="entry name" value="Mandel_Rmase/mucon_lact_enz_CS"/>
</dbReference>
<comment type="caution">
    <text evidence="3">The sequence shown here is derived from an EMBL/GenBank/DDBJ whole genome shotgun (WGS) entry which is preliminary data.</text>
</comment>
<dbReference type="InterPro" id="IPR029065">
    <property type="entry name" value="Enolase_C-like"/>
</dbReference>
<dbReference type="PANTHER" id="PTHR48080">
    <property type="entry name" value="D-GALACTONATE DEHYDRATASE-RELATED"/>
    <property type="match status" value="1"/>
</dbReference>
<protein>
    <recommendedName>
        <fullName evidence="2">Mandelate racemase/muconate lactonizing enzyme C-terminal domain-containing protein</fullName>
    </recommendedName>
</protein>
<evidence type="ECO:0000256" key="1">
    <source>
        <dbReference type="ARBA" id="ARBA00022723"/>
    </source>
</evidence>